<dbReference type="AlphaFoldDB" id="A0ABD2D0I1"/>
<organism evidence="1 2">
    <name type="scientific">Vespula maculifrons</name>
    <name type="common">Eastern yellow jacket</name>
    <name type="synonym">Wasp</name>
    <dbReference type="NCBI Taxonomy" id="7453"/>
    <lineage>
        <taxon>Eukaryota</taxon>
        <taxon>Metazoa</taxon>
        <taxon>Ecdysozoa</taxon>
        <taxon>Arthropoda</taxon>
        <taxon>Hexapoda</taxon>
        <taxon>Insecta</taxon>
        <taxon>Pterygota</taxon>
        <taxon>Neoptera</taxon>
        <taxon>Endopterygota</taxon>
        <taxon>Hymenoptera</taxon>
        <taxon>Apocrita</taxon>
        <taxon>Aculeata</taxon>
        <taxon>Vespoidea</taxon>
        <taxon>Vespidae</taxon>
        <taxon>Vespinae</taxon>
        <taxon>Vespula</taxon>
    </lineage>
</organism>
<dbReference type="Proteomes" id="UP001607303">
    <property type="component" value="Unassembled WGS sequence"/>
</dbReference>
<protein>
    <recommendedName>
        <fullName evidence="3">Secreted protein</fullName>
    </recommendedName>
</protein>
<accession>A0ABD2D0I1</accession>
<comment type="caution">
    <text evidence="1">The sequence shown here is derived from an EMBL/GenBank/DDBJ whole genome shotgun (WGS) entry which is preliminary data.</text>
</comment>
<evidence type="ECO:0008006" key="3">
    <source>
        <dbReference type="Google" id="ProtNLM"/>
    </source>
</evidence>
<reference evidence="1 2" key="1">
    <citation type="journal article" date="2024" name="Ann. Entomol. Soc. Am.">
        <title>Genomic analyses of the southern and eastern yellowjacket wasps (Hymenoptera: Vespidae) reveal evolutionary signatures of social life.</title>
        <authorList>
            <person name="Catto M.A."/>
            <person name="Caine P.B."/>
            <person name="Orr S.E."/>
            <person name="Hunt B.G."/>
            <person name="Goodisman M.A.D."/>
        </authorList>
    </citation>
    <scope>NUCLEOTIDE SEQUENCE [LARGE SCALE GENOMIC DNA]</scope>
    <source>
        <strain evidence="1">232</strain>
        <tissue evidence="1">Head and thorax</tissue>
    </source>
</reference>
<dbReference type="EMBL" id="JAYRBN010000008">
    <property type="protein sequence ID" value="KAL2750890.1"/>
    <property type="molecule type" value="Genomic_DNA"/>
</dbReference>
<name>A0ABD2D0I1_VESMC</name>
<evidence type="ECO:0000313" key="1">
    <source>
        <dbReference type="EMBL" id="KAL2750890.1"/>
    </source>
</evidence>
<keyword evidence="2" id="KW-1185">Reference proteome</keyword>
<sequence>MKVPSSSRMYELMILFIMSIIKSCRDPSILPRTALNIACCRINCPEILKPCCVGLGDTIGYQLQITRYQLPVIPPLSLNLWFKAQP</sequence>
<evidence type="ECO:0000313" key="2">
    <source>
        <dbReference type="Proteomes" id="UP001607303"/>
    </source>
</evidence>
<proteinExistence type="predicted"/>
<gene>
    <name evidence="1" type="ORF">V1477_000993</name>
</gene>